<dbReference type="Proteomes" id="UP000603865">
    <property type="component" value="Unassembled WGS sequence"/>
</dbReference>
<dbReference type="AlphaFoldDB" id="A0A918C5L3"/>
<proteinExistence type="predicted"/>
<name>A0A918C5L3_9DEIO</name>
<evidence type="ECO:0000256" key="1">
    <source>
        <dbReference type="SAM" id="SignalP"/>
    </source>
</evidence>
<feature type="signal peptide" evidence="1">
    <location>
        <begin position="1"/>
        <end position="20"/>
    </location>
</feature>
<reference evidence="2" key="1">
    <citation type="journal article" date="2014" name="Int. J. Syst. Evol. Microbiol.">
        <title>Complete genome sequence of Corynebacterium casei LMG S-19264T (=DSM 44701T), isolated from a smear-ripened cheese.</title>
        <authorList>
            <consortium name="US DOE Joint Genome Institute (JGI-PGF)"/>
            <person name="Walter F."/>
            <person name="Albersmeier A."/>
            <person name="Kalinowski J."/>
            <person name="Ruckert C."/>
        </authorList>
    </citation>
    <scope>NUCLEOTIDE SEQUENCE</scope>
    <source>
        <strain evidence="2">JCM 31311</strain>
    </source>
</reference>
<evidence type="ECO:0000313" key="2">
    <source>
        <dbReference type="EMBL" id="GGR04990.1"/>
    </source>
</evidence>
<accession>A0A918C5L3</accession>
<feature type="chain" id="PRO_5037737842" evidence="1">
    <location>
        <begin position="21"/>
        <end position="176"/>
    </location>
</feature>
<comment type="caution">
    <text evidence="2">The sequence shown here is derived from an EMBL/GenBank/DDBJ whole genome shotgun (WGS) entry which is preliminary data.</text>
</comment>
<dbReference type="RefSeq" id="WP_189089409.1">
    <property type="nucleotide sequence ID" value="NZ_BMQL01000007.1"/>
</dbReference>
<dbReference type="EMBL" id="BMQL01000007">
    <property type="protein sequence ID" value="GGR04990.1"/>
    <property type="molecule type" value="Genomic_DNA"/>
</dbReference>
<sequence>MKRMMMSVVVLGSSAGALQASQPAVPTQPSARTPLVKVTLTQDQLKPTTVNGKAVDTVIPSPKSVLPNDVLREEVTVVNVSGKLVKNPTISVPVPKGTTFAGSATSSTDRWNTQYSVDNGKTYAASPQKSVTTTENGKSVTKQVAALPSEYTNVRWAIGTLLVDETLKLSFLVKVN</sequence>
<keyword evidence="1" id="KW-0732">Signal</keyword>
<gene>
    <name evidence="2" type="ORF">GCM10008957_17400</name>
</gene>
<reference evidence="2" key="2">
    <citation type="submission" date="2020-09" db="EMBL/GenBank/DDBJ databases">
        <authorList>
            <person name="Sun Q."/>
            <person name="Ohkuma M."/>
        </authorList>
    </citation>
    <scope>NUCLEOTIDE SEQUENCE</scope>
    <source>
        <strain evidence="2">JCM 31311</strain>
    </source>
</reference>
<organism evidence="2 3">
    <name type="scientific">Deinococcus ruber</name>
    <dbReference type="NCBI Taxonomy" id="1848197"/>
    <lineage>
        <taxon>Bacteria</taxon>
        <taxon>Thermotogati</taxon>
        <taxon>Deinococcota</taxon>
        <taxon>Deinococci</taxon>
        <taxon>Deinococcales</taxon>
        <taxon>Deinococcaceae</taxon>
        <taxon>Deinococcus</taxon>
    </lineage>
</organism>
<keyword evidence="3" id="KW-1185">Reference proteome</keyword>
<dbReference type="InterPro" id="IPR014468">
    <property type="entry name" value="UCP014979"/>
</dbReference>
<protein>
    <submittedName>
        <fullName evidence="2">Uncharacterized protein</fullName>
    </submittedName>
</protein>
<evidence type="ECO:0000313" key="3">
    <source>
        <dbReference type="Proteomes" id="UP000603865"/>
    </source>
</evidence>
<dbReference type="PIRSF" id="PIRSF014979">
    <property type="entry name" value="UCP014979"/>
    <property type="match status" value="1"/>
</dbReference>